<dbReference type="GO" id="GO:0005739">
    <property type="term" value="C:mitochondrion"/>
    <property type="evidence" value="ECO:0007669"/>
    <property type="project" value="UniProtKB-SubCell"/>
</dbReference>
<evidence type="ECO:0000256" key="6">
    <source>
        <dbReference type="ARBA" id="ARBA00022884"/>
    </source>
</evidence>
<keyword evidence="7" id="KW-0809">Transit peptide</keyword>
<keyword evidence="5" id="KW-0810">Translation regulation</keyword>
<dbReference type="GO" id="GO:0032543">
    <property type="term" value="P:mitochondrial translation"/>
    <property type="evidence" value="ECO:0007669"/>
    <property type="project" value="InterPro"/>
</dbReference>
<comment type="similarity">
    <text evidence="2">Belongs to the mitochondrion-specific ribosomal protein mS39 family.</text>
</comment>
<evidence type="ECO:0000256" key="5">
    <source>
        <dbReference type="ARBA" id="ARBA00022845"/>
    </source>
</evidence>
<keyword evidence="3" id="KW-0699">rRNA-binding</keyword>
<dbReference type="AlphaFoldDB" id="A0A0L0BYK2"/>
<dbReference type="GO" id="GO:0005840">
    <property type="term" value="C:ribosome"/>
    <property type="evidence" value="ECO:0007669"/>
    <property type="project" value="UniProtKB-KW"/>
</dbReference>
<keyword evidence="4" id="KW-0677">Repeat</keyword>
<evidence type="ECO:0000256" key="1">
    <source>
        <dbReference type="ARBA" id="ARBA00004173"/>
    </source>
</evidence>
<evidence type="ECO:0000256" key="2">
    <source>
        <dbReference type="ARBA" id="ARBA00008551"/>
    </source>
</evidence>
<dbReference type="GO" id="GO:0043024">
    <property type="term" value="F:ribosomal small subunit binding"/>
    <property type="evidence" value="ECO:0007669"/>
    <property type="project" value="InterPro"/>
</dbReference>
<keyword evidence="13" id="KW-1185">Reference proteome</keyword>
<evidence type="ECO:0000313" key="12">
    <source>
        <dbReference type="EMBL" id="KNC25117.1"/>
    </source>
</evidence>
<dbReference type="InterPro" id="IPR002885">
    <property type="entry name" value="PPR_rpt"/>
</dbReference>
<dbReference type="InterPro" id="IPR055063">
    <property type="entry name" value="Rib_mS39_PPR"/>
</dbReference>
<evidence type="ECO:0000256" key="10">
    <source>
        <dbReference type="ARBA" id="ARBA00023274"/>
    </source>
</evidence>
<dbReference type="FunFam" id="1.25.40.10:FF:001004">
    <property type="entry name" value="Protein PTCD3 homolog, mitochondrial"/>
    <property type="match status" value="1"/>
</dbReference>
<gene>
    <name evidence="12" type="ORF">FF38_07805</name>
</gene>
<dbReference type="InterPro" id="IPR011990">
    <property type="entry name" value="TPR-like_helical_dom_sf"/>
</dbReference>
<keyword evidence="6" id="KW-0694">RNA-binding</keyword>
<comment type="subcellular location">
    <subcellularLocation>
        <location evidence="1">Mitochondrion</location>
    </subcellularLocation>
</comment>
<dbReference type="Pfam" id="PF22330">
    <property type="entry name" value="Rib_mS39_PPR"/>
    <property type="match status" value="1"/>
</dbReference>
<evidence type="ECO:0000313" key="13">
    <source>
        <dbReference type="Proteomes" id="UP000037069"/>
    </source>
</evidence>
<evidence type="ECO:0000256" key="7">
    <source>
        <dbReference type="ARBA" id="ARBA00022946"/>
    </source>
</evidence>
<keyword evidence="8" id="KW-0689">Ribosomal protein</keyword>
<evidence type="ECO:0000256" key="9">
    <source>
        <dbReference type="ARBA" id="ARBA00023128"/>
    </source>
</evidence>
<evidence type="ECO:0000256" key="3">
    <source>
        <dbReference type="ARBA" id="ARBA00022730"/>
    </source>
</evidence>
<dbReference type="Proteomes" id="UP000037069">
    <property type="component" value="Unassembled WGS sequence"/>
</dbReference>
<dbReference type="OMA" id="FMHQEAQ"/>
<protein>
    <recommendedName>
        <fullName evidence="11">Small ribosomal subunit protein mS39</fullName>
    </recommendedName>
</protein>
<name>A0A0L0BYK2_LUCCU</name>
<keyword evidence="10" id="KW-0687">Ribonucleoprotein</keyword>
<organism evidence="12 13">
    <name type="scientific">Lucilia cuprina</name>
    <name type="common">Green bottle fly</name>
    <name type="synonym">Australian sheep blowfly</name>
    <dbReference type="NCBI Taxonomy" id="7375"/>
    <lineage>
        <taxon>Eukaryota</taxon>
        <taxon>Metazoa</taxon>
        <taxon>Ecdysozoa</taxon>
        <taxon>Arthropoda</taxon>
        <taxon>Hexapoda</taxon>
        <taxon>Insecta</taxon>
        <taxon>Pterygota</taxon>
        <taxon>Neoptera</taxon>
        <taxon>Endopterygota</taxon>
        <taxon>Diptera</taxon>
        <taxon>Brachycera</taxon>
        <taxon>Muscomorpha</taxon>
        <taxon>Oestroidea</taxon>
        <taxon>Calliphoridae</taxon>
        <taxon>Luciliinae</taxon>
        <taxon>Lucilia</taxon>
    </lineage>
</organism>
<dbReference type="GO" id="GO:1990904">
    <property type="term" value="C:ribonucleoprotein complex"/>
    <property type="evidence" value="ECO:0007669"/>
    <property type="project" value="UniProtKB-KW"/>
</dbReference>
<evidence type="ECO:0000256" key="4">
    <source>
        <dbReference type="ARBA" id="ARBA00022737"/>
    </source>
</evidence>
<proteinExistence type="inferred from homology"/>
<reference evidence="12 13" key="1">
    <citation type="journal article" date="2015" name="Nat. Commun.">
        <title>Lucilia cuprina genome unlocks parasitic fly biology to underpin future interventions.</title>
        <authorList>
            <person name="Anstead C.A."/>
            <person name="Korhonen P.K."/>
            <person name="Young N.D."/>
            <person name="Hall R.S."/>
            <person name="Jex A.R."/>
            <person name="Murali S.C."/>
            <person name="Hughes D.S."/>
            <person name="Lee S.F."/>
            <person name="Perry T."/>
            <person name="Stroehlein A.J."/>
            <person name="Ansell B.R."/>
            <person name="Breugelmans B."/>
            <person name="Hofmann A."/>
            <person name="Qu J."/>
            <person name="Dugan S."/>
            <person name="Lee S.L."/>
            <person name="Chao H."/>
            <person name="Dinh H."/>
            <person name="Han Y."/>
            <person name="Doddapaneni H.V."/>
            <person name="Worley K.C."/>
            <person name="Muzny D.M."/>
            <person name="Ioannidis P."/>
            <person name="Waterhouse R.M."/>
            <person name="Zdobnov E.M."/>
            <person name="James P.J."/>
            <person name="Bagnall N.H."/>
            <person name="Kotze A.C."/>
            <person name="Gibbs R.A."/>
            <person name="Richards S."/>
            <person name="Batterham P."/>
            <person name="Gasser R.B."/>
        </authorList>
    </citation>
    <scope>NUCLEOTIDE SEQUENCE [LARGE SCALE GENOMIC DNA]</scope>
    <source>
        <strain evidence="12 13">LS</strain>
        <tissue evidence="12">Full body</tissue>
    </source>
</reference>
<dbReference type="InterPro" id="IPR037387">
    <property type="entry name" value="PTCD3"/>
</dbReference>
<accession>A0A0L0BYK2</accession>
<dbReference type="Gene3D" id="1.25.40.10">
    <property type="entry name" value="Tetratricopeptide repeat domain"/>
    <property type="match status" value="1"/>
</dbReference>
<dbReference type="PANTHER" id="PTHR16276:SF1">
    <property type="entry name" value="SMALL RIBOSOMAL SUBUNIT PROTEIN MS39"/>
    <property type="match status" value="1"/>
</dbReference>
<dbReference type="PANTHER" id="PTHR16276">
    <property type="entry name" value="PENTATRICOPEPTIDE REPEAT DOMAIN-CONTAINING PROTEIN 3"/>
    <property type="match status" value="1"/>
</dbReference>
<dbReference type="GO" id="GO:0019843">
    <property type="term" value="F:rRNA binding"/>
    <property type="evidence" value="ECO:0007669"/>
    <property type="project" value="UniProtKB-KW"/>
</dbReference>
<evidence type="ECO:0000256" key="8">
    <source>
        <dbReference type="ARBA" id="ARBA00022980"/>
    </source>
</evidence>
<keyword evidence="9" id="KW-0496">Mitochondrion</keyword>
<dbReference type="EMBL" id="JRES01001157">
    <property type="protein sequence ID" value="KNC25117.1"/>
    <property type="molecule type" value="Genomic_DNA"/>
</dbReference>
<sequence>MHLARRLQHLPKNVNVRLIKTTSKVAAANTEEKIVIPNRIHRSPTDILQALSATVGRDPTAPHYKYHDDPFLIPTSNVAKRTFAMAQESGRKAAKWIKEEHRQLFQHQEAQPPIEAFAPKMVFTEESEVSGQTLDQLIKQSEIQDAVFVYNLMKQKGVEISNEQRQSLLELISFYNNEEPLPEEYYEERWFKQNNEAQQRHRKTWKDGDLAEQIFNEIEPKTASTYAAIIRGMAKYYQADRAYALFQEALEKQFQLDTYTYNSIISNANFLKENVDQRWELCKDLLQQMKQQQLKPNLRTMNSLLECISTFGNYKLARTSALQVLSEFKKLGIDPSLGTYYYVLIIFCRERGPVSHVIVDILNEIEGKEFKIQHPKDTFFFTTAMDVCRNHLHDRALAKKVNDLLHTGNNYELIGDTYKESIYYRHYFALLCQTSTIEEFMETYDLLVPNIYIPEPGIMEEILKMVELNKSFELMPRLWSDMVIFDHINRESLLTRSLKIMINNKPDVSKKHEEQLPAQFAKVALDIYNKIEESESRQKKLSFTGHMIGDILSLLVRGGNWEKAVEVFANIDKNQHRIPGTPSEACLMEFIEASIENKAPSQALLCLQYAVENNMDGLVLAQRINKGFTLNEVHLSKMKSLVGDSFLKQ</sequence>
<evidence type="ECO:0000256" key="11">
    <source>
        <dbReference type="ARBA" id="ARBA00035134"/>
    </source>
</evidence>
<dbReference type="GO" id="GO:0006417">
    <property type="term" value="P:regulation of translation"/>
    <property type="evidence" value="ECO:0007669"/>
    <property type="project" value="UniProtKB-KW"/>
</dbReference>
<dbReference type="OrthoDB" id="185373at2759"/>
<dbReference type="STRING" id="7375.A0A0L0BYK2"/>
<comment type="caution">
    <text evidence="12">The sequence shown here is derived from an EMBL/GenBank/DDBJ whole genome shotgun (WGS) entry which is preliminary data.</text>
</comment>
<dbReference type="Pfam" id="PF13812">
    <property type="entry name" value="PPR_3"/>
    <property type="match status" value="1"/>
</dbReference>